<feature type="compositionally biased region" description="Acidic residues" evidence="1">
    <location>
        <begin position="31"/>
        <end position="42"/>
    </location>
</feature>
<feature type="region of interest" description="Disordered" evidence="1">
    <location>
        <begin position="24"/>
        <end position="45"/>
    </location>
</feature>
<feature type="compositionally biased region" description="Polar residues" evidence="1">
    <location>
        <begin position="63"/>
        <end position="79"/>
    </location>
</feature>
<evidence type="ECO:0000256" key="1">
    <source>
        <dbReference type="SAM" id="MobiDB-lite"/>
    </source>
</evidence>
<dbReference type="Proteomes" id="UP001487740">
    <property type="component" value="Unassembled WGS sequence"/>
</dbReference>
<feature type="region of interest" description="Disordered" evidence="1">
    <location>
        <begin position="59"/>
        <end position="94"/>
    </location>
</feature>
<gene>
    <name evidence="2" type="ORF">O3P69_002198</name>
</gene>
<sequence length="94" mass="10079">MHLQTRLPKCYKLPGGVGIESRVNLATSRGEEEEEEEEEEEPSCVAELSGLLKVLAKSRRASSRATNTPTSPRHVTTWSAQTPATLASTAAAAT</sequence>
<comment type="caution">
    <text evidence="2">The sequence shown here is derived from an EMBL/GenBank/DDBJ whole genome shotgun (WGS) entry which is preliminary data.</text>
</comment>
<keyword evidence="3" id="KW-1185">Reference proteome</keyword>
<evidence type="ECO:0000313" key="2">
    <source>
        <dbReference type="EMBL" id="KAK8407479.1"/>
    </source>
</evidence>
<evidence type="ECO:0000313" key="3">
    <source>
        <dbReference type="Proteomes" id="UP001487740"/>
    </source>
</evidence>
<organism evidence="2 3">
    <name type="scientific">Scylla paramamosain</name>
    <name type="common">Mud crab</name>
    <dbReference type="NCBI Taxonomy" id="85552"/>
    <lineage>
        <taxon>Eukaryota</taxon>
        <taxon>Metazoa</taxon>
        <taxon>Ecdysozoa</taxon>
        <taxon>Arthropoda</taxon>
        <taxon>Crustacea</taxon>
        <taxon>Multicrustacea</taxon>
        <taxon>Malacostraca</taxon>
        <taxon>Eumalacostraca</taxon>
        <taxon>Eucarida</taxon>
        <taxon>Decapoda</taxon>
        <taxon>Pleocyemata</taxon>
        <taxon>Brachyura</taxon>
        <taxon>Eubrachyura</taxon>
        <taxon>Portunoidea</taxon>
        <taxon>Portunidae</taxon>
        <taxon>Portuninae</taxon>
        <taxon>Scylla</taxon>
    </lineage>
</organism>
<proteinExistence type="predicted"/>
<accession>A0AAW0V570</accession>
<protein>
    <submittedName>
        <fullName evidence="2">Uncharacterized protein</fullName>
    </submittedName>
</protein>
<dbReference type="EMBL" id="JARAKH010000001">
    <property type="protein sequence ID" value="KAK8407479.1"/>
    <property type="molecule type" value="Genomic_DNA"/>
</dbReference>
<dbReference type="AlphaFoldDB" id="A0AAW0V570"/>
<feature type="compositionally biased region" description="Low complexity" evidence="1">
    <location>
        <begin position="80"/>
        <end position="94"/>
    </location>
</feature>
<reference evidence="2 3" key="1">
    <citation type="submission" date="2023-03" db="EMBL/GenBank/DDBJ databases">
        <title>High-quality genome of Scylla paramamosain provides insights in environmental adaptation.</title>
        <authorList>
            <person name="Zhang L."/>
        </authorList>
    </citation>
    <scope>NUCLEOTIDE SEQUENCE [LARGE SCALE GENOMIC DNA]</scope>
    <source>
        <strain evidence="2">LZ_2023a</strain>
        <tissue evidence="2">Muscle</tissue>
    </source>
</reference>
<name>A0AAW0V570_SCYPA</name>